<dbReference type="Proteomes" id="UP001159427">
    <property type="component" value="Unassembled WGS sequence"/>
</dbReference>
<sequence length="192" mass="21958">MNYHLSMGNVCEMDLILARAGLLELADDQIKNMTVCPVHRYTLGKYWQAPKTCQYPIHHGKKMEISGTHVINFKTAREIKNIFGEAVPVGSRQHYQTSNYNYIASFINLEVHLVFFNKSLQVAKLFFQKPSFQNFSDGEQLKVVKKAKHDCLHVCNVIAPSNREELFESMMSVQRELFDSSAPDDLVVLMTA</sequence>
<comment type="caution">
    <text evidence="1">The sequence shown here is derived from an EMBL/GenBank/DDBJ whole genome shotgun (WGS) entry which is preliminary data.</text>
</comment>
<reference evidence="1 2" key="1">
    <citation type="submission" date="2022-05" db="EMBL/GenBank/DDBJ databases">
        <authorList>
            <consortium name="Genoscope - CEA"/>
            <person name="William W."/>
        </authorList>
    </citation>
    <scope>NUCLEOTIDE SEQUENCE [LARGE SCALE GENOMIC DNA]</scope>
</reference>
<keyword evidence="2" id="KW-1185">Reference proteome</keyword>
<name>A0ABN8MM03_9CNID</name>
<proteinExistence type="predicted"/>
<evidence type="ECO:0000313" key="1">
    <source>
        <dbReference type="EMBL" id="CAH3028355.1"/>
    </source>
</evidence>
<evidence type="ECO:0000313" key="2">
    <source>
        <dbReference type="Proteomes" id="UP001159427"/>
    </source>
</evidence>
<protein>
    <submittedName>
        <fullName evidence="1">Uncharacterized protein</fullName>
    </submittedName>
</protein>
<organism evidence="1 2">
    <name type="scientific">Porites evermanni</name>
    <dbReference type="NCBI Taxonomy" id="104178"/>
    <lineage>
        <taxon>Eukaryota</taxon>
        <taxon>Metazoa</taxon>
        <taxon>Cnidaria</taxon>
        <taxon>Anthozoa</taxon>
        <taxon>Hexacorallia</taxon>
        <taxon>Scleractinia</taxon>
        <taxon>Fungiina</taxon>
        <taxon>Poritidae</taxon>
        <taxon>Porites</taxon>
    </lineage>
</organism>
<accession>A0ABN8MM03</accession>
<dbReference type="EMBL" id="CALNXI010000506">
    <property type="protein sequence ID" value="CAH3028355.1"/>
    <property type="molecule type" value="Genomic_DNA"/>
</dbReference>
<gene>
    <name evidence="1" type="ORF">PEVE_00033862</name>
</gene>